<feature type="transmembrane region" description="Helical" evidence="1">
    <location>
        <begin position="102"/>
        <end position="119"/>
    </location>
</feature>
<keyword evidence="1" id="KW-0472">Membrane</keyword>
<comment type="caution">
    <text evidence="2">The sequence shown here is derived from an EMBL/GenBank/DDBJ whole genome shotgun (WGS) entry which is preliminary data.</text>
</comment>
<dbReference type="EMBL" id="QBKN01000008">
    <property type="protein sequence ID" value="PTX48860.1"/>
    <property type="molecule type" value="Genomic_DNA"/>
</dbReference>
<evidence type="ECO:0008006" key="4">
    <source>
        <dbReference type="Google" id="ProtNLM"/>
    </source>
</evidence>
<keyword evidence="1" id="KW-1133">Transmembrane helix</keyword>
<keyword evidence="1" id="KW-0812">Transmembrane</keyword>
<organism evidence="2 3">
    <name type="scientific">Allosediminivita pacifica</name>
    <dbReference type="NCBI Taxonomy" id="1267769"/>
    <lineage>
        <taxon>Bacteria</taxon>
        <taxon>Pseudomonadati</taxon>
        <taxon>Pseudomonadota</taxon>
        <taxon>Alphaproteobacteria</taxon>
        <taxon>Rhodobacterales</taxon>
        <taxon>Paracoccaceae</taxon>
        <taxon>Allosediminivita</taxon>
    </lineage>
</organism>
<name>A0A2T6AYH0_9RHOB</name>
<proteinExistence type="predicted"/>
<feature type="transmembrane region" description="Helical" evidence="1">
    <location>
        <begin position="78"/>
        <end position="96"/>
    </location>
</feature>
<dbReference type="Proteomes" id="UP000244069">
    <property type="component" value="Unassembled WGS sequence"/>
</dbReference>
<accession>A0A2T6AYH0</accession>
<evidence type="ECO:0000313" key="3">
    <source>
        <dbReference type="Proteomes" id="UP000244069"/>
    </source>
</evidence>
<evidence type="ECO:0000313" key="2">
    <source>
        <dbReference type="EMBL" id="PTX48860.1"/>
    </source>
</evidence>
<dbReference type="OrthoDB" id="7847071at2"/>
<feature type="transmembrane region" description="Helical" evidence="1">
    <location>
        <begin position="146"/>
        <end position="165"/>
    </location>
</feature>
<sequence length="175" mass="19845">MDWYGTVFEVIDMRSFSNLWFWIVLAAVWSMASHRVLGVPIDMVTRARRDGGQATLDLEELARINAERQLLLARESGLWMSALVAGVLSMALLLGFLYRVEFAQALFLLGFPLLLVRLLELRAAQRVHNGERHGEALLRLIRAHRVITQMIGMVAIFVTAVWGMYQNLVLGPFYG</sequence>
<protein>
    <recommendedName>
        <fullName evidence="4">Component of SufBCD complex</fullName>
    </recommendedName>
</protein>
<reference evidence="2 3" key="1">
    <citation type="submission" date="2018-04" db="EMBL/GenBank/DDBJ databases">
        <title>Genomic Encyclopedia of Archaeal and Bacterial Type Strains, Phase II (KMG-II): from individual species to whole genera.</title>
        <authorList>
            <person name="Goeker M."/>
        </authorList>
    </citation>
    <scope>NUCLEOTIDE SEQUENCE [LARGE SCALE GENOMIC DNA]</scope>
    <source>
        <strain evidence="2 3">DSM 29329</strain>
    </source>
</reference>
<dbReference type="AlphaFoldDB" id="A0A2T6AYH0"/>
<evidence type="ECO:0000256" key="1">
    <source>
        <dbReference type="SAM" id="Phobius"/>
    </source>
</evidence>
<gene>
    <name evidence="2" type="ORF">C8N44_108138</name>
</gene>
<feature type="transmembrane region" description="Helical" evidence="1">
    <location>
        <begin position="20"/>
        <end position="39"/>
    </location>
</feature>
<keyword evidence="3" id="KW-1185">Reference proteome</keyword>